<name>A0A0D7B0L2_9AGAR</name>
<dbReference type="STRING" id="1314674.A0A0D7B0L2"/>
<sequence>MPAPLTKNKDKPKRVKHKRTISDGLAKSPLSTVPLPAAVVPTTKISPTAFRCIGSYSWATGEKNTIVVPGCPVILQTTTLPLQLKRRSHKHFVDQNGHRVPSCPLLPIFLAVPTTFDWSLVHVVAERNSLRKLLGWVQGRKKAFKIDLELVGETVLLYRWSEKTRVTIPNNDFGAAFEEAVTRPADGSPIPTHGHYRIVEYEFVLSYAVKKTHALVRPQGRHFKLRRPQSKLPH</sequence>
<organism evidence="1 2">
    <name type="scientific">Cylindrobasidium torrendii FP15055 ss-10</name>
    <dbReference type="NCBI Taxonomy" id="1314674"/>
    <lineage>
        <taxon>Eukaryota</taxon>
        <taxon>Fungi</taxon>
        <taxon>Dikarya</taxon>
        <taxon>Basidiomycota</taxon>
        <taxon>Agaricomycotina</taxon>
        <taxon>Agaricomycetes</taxon>
        <taxon>Agaricomycetidae</taxon>
        <taxon>Agaricales</taxon>
        <taxon>Marasmiineae</taxon>
        <taxon>Physalacriaceae</taxon>
        <taxon>Cylindrobasidium</taxon>
    </lineage>
</organism>
<protein>
    <submittedName>
        <fullName evidence="1">Uncharacterized protein</fullName>
    </submittedName>
</protein>
<keyword evidence="2" id="KW-1185">Reference proteome</keyword>
<dbReference type="OrthoDB" id="420564at2759"/>
<dbReference type="EMBL" id="KN880724">
    <property type="protein sequence ID" value="KIY63066.1"/>
    <property type="molecule type" value="Genomic_DNA"/>
</dbReference>
<accession>A0A0D7B0L2</accession>
<dbReference type="PANTHER" id="PTHR35179:SF2">
    <property type="entry name" value="START DOMAIN-CONTAINING PROTEIN"/>
    <property type="match status" value="1"/>
</dbReference>
<evidence type="ECO:0000313" key="1">
    <source>
        <dbReference type="EMBL" id="KIY63066.1"/>
    </source>
</evidence>
<proteinExistence type="predicted"/>
<gene>
    <name evidence="1" type="ORF">CYLTODRAFT_150232</name>
</gene>
<evidence type="ECO:0000313" key="2">
    <source>
        <dbReference type="Proteomes" id="UP000054007"/>
    </source>
</evidence>
<dbReference type="PANTHER" id="PTHR35179">
    <property type="entry name" value="PROTEIN CBG02620"/>
    <property type="match status" value="1"/>
</dbReference>
<reference evidence="1 2" key="1">
    <citation type="journal article" date="2015" name="Fungal Genet. Biol.">
        <title>Evolution of novel wood decay mechanisms in Agaricales revealed by the genome sequences of Fistulina hepatica and Cylindrobasidium torrendii.</title>
        <authorList>
            <person name="Floudas D."/>
            <person name="Held B.W."/>
            <person name="Riley R."/>
            <person name="Nagy L.G."/>
            <person name="Koehler G."/>
            <person name="Ransdell A.S."/>
            <person name="Younus H."/>
            <person name="Chow J."/>
            <person name="Chiniquy J."/>
            <person name="Lipzen A."/>
            <person name="Tritt A."/>
            <person name="Sun H."/>
            <person name="Haridas S."/>
            <person name="LaButti K."/>
            <person name="Ohm R.A."/>
            <person name="Kues U."/>
            <person name="Blanchette R.A."/>
            <person name="Grigoriev I.V."/>
            <person name="Minto R.E."/>
            <person name="Hibbett D.S."/>
        </authorList>
    </citation>
    <scope>NUCLEOTIDE SEQUENCE [LARGE SCALE GENOMIC DNA]</scope>
    <source>
        <strain evidence="1 2">FP15055 ss-10</strain>
    </source>
</reference>
<dbReference type="Proteomes" id="UP000054007">
    <property type="component" value="Unassembled WGS sequence"/>
</dbReference>
<dbReference type="AlphaFoldDB" id="A0A0D7B0L2"/>